<reference evidence="1" key="1">
    <citation type="submission" date="2018-05" db="EMBL/GenBank/DDBJ databases">
        <authorList>
            <person name="Lanie J.A."/>
            <person name="Ng W.-L."/>
            <person name="Kazmierczak K.M."/>
            <person name="Andrzejewski T.M."/>
            <person name="Davidsen T.M."/>
            <person name="Wayne K.J."/>
            <person name="Tettelin H."/>
            <person name="Glass J.I."/>
            <person name="Rusch D."/>
            <person name="Podicherti R."/>
            <person name="Tsui H.-C.T."/>
            <person name="Winkler M.E."/>
        </authorList>
    </citation>
    <scope>NUCLEOTIDE SEQUENCE</scope>
</reference>
<feature type="non-terminal residue" evidence="1">
    <location>
        <position position="1"/>
    </location>
</feature>
<accession>A0A382LD89</accession>
<sequence>VTGSQPNLEGVLFGGLNYSAHLVEHPLHEFFGIDLGAYGDIEMKREYGPYHSVSPSNSEPFEAELDDLIRLHYLVLSRRVTTVLEFGVGKSTTVFADALTKNMHLHAKYVEAELRRSNQFELHSVENNEPWMTLVSSQLPSDLKDRCHLHFCPLKVSEFNGRLCTYYDEIPNIAPDLIYLDGPDQFSPQGSLRGLTTAHPDRMPMSADILTIEHFLTPGTLIVVDGRTANARFLRSNFQRSWSYHHSSSMDQHFFELVEPPLGIYNRRQVDYCLGDEYHERVAARTD</sequence>
<name>A0A382LD89_9ZZZZ</name>
<proteinExistence type="predicted"/>
<organism evidence="1">
    <name type="scientific">marine metagenome</name>
    <dbReference type="NCBI Taxonomy" id="408172"/>
    <lineage>
        <taxon>unclassified sequences</taxon>
        <taxon>metagenomes</taxon>
        <taxon>ecological metagenomes</taxon>
    </lineage>
</organism>
<evidence type="ECO:0000313" key="1">
    <source>
        <dbReference type="EMBL" id="SVC34844.1"/>
    </source>
</evidence>
<dbReference type="InterPro" id="IPR029063">
    <property type="entry name" value="SAM-dependent_MTases_sf"/>
</dbReference>
<dbReference type="EMBL" id="UINC01086411">
    <property type="protein sequence ID" value="SVC34844.1"/>
    <property type="molecule type" value="Genomic_DNA"/>
</dbReference>
<dbReference type="Gene3D" id="3.40.50.150">
    <property type="entry name" value="Vaccinia Virus protein VP39"/>
    <property type="match status" value="1"/>
</dbReference>
<gene>
    <name evidence="1" type="ORF">METZ01_LOCUS287698</name>
</gene>
<protein>
    <submittedName>
        <fullName evidence="1">Uncharacterized protein</fullName>
    </submittedName>
</protein>
<dbReference type="AlphaFoldDB" id="A0A382LD89"/>